<evidence type="ECO:0000313" key="3">
    <source>
        <dbReference type="Proteomes" id="UP000486351"/>
    </source>
</evidence>
<feature type="compositionally biased region" description="Gly residues" evidence="1">
    <location>
        <begin position="1"/>
        <end position="11"/>
    </location>
</feature>
<dbReference type="EMBL" id="QXFY01004565">
    <property type="protein sequence ID" value="KAE9276669.1"/>
    <property type="molecule type" value="Genomic_DNA"/>
</dbReference>
<reference evidence="2 3" key="1">
    <citation type="submission" date="2018-09" db="EMBL/GenBank/DDBJ databases">
        <title>Genomic investigation of the strawberry pathogen Phytophthora fragariae indicates pathogenicity is determined by transcriptional variation in three key races.</title>
        <authorList>
            <person name="Adams T.M."/>
            <person name="Armitage A.D."/>
            <person name="Sobczyk M.K."/>
            <person name="Bates H.J."/>
            <person name="Dunwell J.M."/>
            <person name="Nellist C.F."/>
            <person name="Harrison R.J."/>
        </authorList>
    </citation>
    <scope>NUCLEOTIDE SEQUENCE [LARGE SCALE GENOMIC DNA]</scope>
    <source>
        <strain evidence="2 3">NOV-77</strain>
    </source>
</reference>
<dbReference type="AlphaFoldDB" id="A0A6G0Q9N7"/>
<comment type="caution">
    <text evidence="2">The sequence shown here is derived from an EMBL/GenBank/DDBJ whole genome shotgun (WGS) entry which is preliminary data.</text>
</comment>
<gene>
    <name evidence="2" type="ORF">PF008_g29043</name>
</gene>
<organism evidence="2 3">
    <name type="scientific">Phytophthora fragariae</name>
    <dbReference type="NCBI Taxonomy" id="53985"/>
    <lineage>
        <taxon>Eukaryota</taxon>
        <taxon>Sar</taxon>
        <taxon>Stramenopiles</taxon>
        <taxon>Oomycota</taxon>
        <taxon>Peronosporomycetes</taxon>
        <taxon>Peronosporales</taxon>
        <taxon>Peronosporaceae</taxon>
        <taxon>Phytophthora</taxon>
    </lineage>
</organism>
<protein>
    <submittedName>
        <fullName evidence="2">Uncharacterized protein</fullName>
    </submittedName>
</protein>
<evidence type="ECO:0000313" key="2">
    <source>
        <dbReference type="EMBL" id="KAE9276669.1"/>
    </source>
</evidence>
<sequence>MGGRSRLGPGGQECDEEQKESDPPEVNPTTAANAETQLLSFTISAPPISNLLKASLEVDGSQVEASSEEAAGVITGDIQSQGREEASTAGVITGGDEGFRLRLAHTRYPWLDDFMLLMSGHRRNGCETFLL</sequence>
<name>A0A6G0Q9N7_9STRA</name>
<proteinExistence type="predicted"/>
<dbReference type="Proteomes" id="UP000486351">
    <property type="component" value="Unassembled WGS sequence"/>
</dbReference>
<feature type="region of interest" description="Disordered" evidence="1">
    <location>
        <begin position="1"/>
        <end position="31"/>
    </location>
</feature>
<accession>A0A6G0Q9N7</accession>
<evidence type="ECO:0000256" key="1">
    <source>
        <dbReference type="SAM" id="MobiDB-lite"/>
    </source>
</evidence>